<dbReference type="Gene3D" id="3.40.1190.20">
    <property type="match status" value="1"/>
</dbReference>
<comment type="similarity">
    <text evidence="1">Belongs to the carbohydrate kinase PfkB family.</text>
</comment>
<dbReference type="InterPro" id="IPR029056">
    <property type="entry name" value="Ribokinase-like"/>
</dbReference>
<feature type="domain" description="Carbohydrate kinase PfkB" evidence="4">
    <location>
        <begin position="71"/>
        <end position="349"/>
    </location>
</feature>
<protein>
    <submittedName>
        <fullName evidence="5">Adenosine kinase</fullName>
    </submittedName>
</protein>
<dbReference type="PROSITE" id="PS00584">
    <property type="entry name" value="PFKB_KINASES_2"/>
    <property type="match status" value="1"/>
</dbReference>
<proteinExistence type="inferred from homology"/>
<dbReference type="SUPFAM" id="SSF53613">
    <property type="entry name" value="Ribokinase-like"/>
    <property type="match status" value="1"/>
</dbReference>
<evidence type="ECO:0000256" key="3">
    <source>
        <dbReference type="ARBA" id="ARBA00022777"/>
    </source>
</evidence>
<dbReference type="KEGG" id="aot:AcetOri_orf03305"/>
<dbReference type="EMBL" id="AP018515">
    <property type="protein sequence ID" value="BBC80551.1"/>
    <property type="molecule type" value="Genomic_DNA"/>
</dbReference>
<evidence type="ECO:0000313" key="6">
    <source>
        <dbReference type="Proteomes" id="UP000270034"/>
    </source>
</evidence>
<name>A0A2Z5ZJ61_9PROT</name>
<accession>A0A2Z5ZJ61</accession>
<evidence type="ECO:0000256" key="2">
    <source>
        <dbReference type="ARBA" id="ARBA00022679"/>
    </source>
</evidence>
<reference evidence="5 6" key="1">
    <citation type="submission" date="2018-02" db="EMBL/GenBank/DDBJ databases">
        <title>Acetobacter orientalis genome.</title>
        <authorList>
            <person name="Nakashima N."/>
            <person name="Tamura T."/>
        </authorList>
    </citation>
    <scope>NUCLEOTIDE SEQUENCE [LARGE SCALE GENOMIC DNA]</scope>
    <source>
        <strain evidence="5 6">FAN1</strain>
    </source>
</reference>
<sequence length="359" mass="38645">MLPVALFMAAGYPKGRYFYFFQENASVMTVSETKYDILGIGNAITDILAHVEPAFLEQQNLTPGSMTLIDADRADALTANLKTERVMGGGSAANTCVVAAQFGARVAYLGKVARDNAGEKFTQDLRENGITFPSAPLDGHVTDNLPTARCVVMVTPDGQRTMATYLGACTHFTTDDVLEETIAASRIVYLEGYLFDPPHAQEAFRRAATLAHNNGRQVALSLSDPFCVGRHREAFLDLVRGHIDILFANEDEICALYETEDFEKAAQHTLQDTTFAALTRSGLGSVVIHDGQMTKVDPVPTQVVDTTGAGDAYAAGFLAGLTTGRTLPECGRLASVAASEIISHVGARPLSNIWQEMGF</sequence>
<keyword evidence="3 5" id="KW-0418">Kinase</keyword>
<evidence type="ECO:0000259" key="4">
    <source>
        <dbReference type="Pfam" id="PF00294"/>
    </source>
</evidence>
<evidence type="ECO:0000313" key="5">
    <source>
        <dbReference type="EMBL" id="BBC80551.1"/>
    </source>
</evidence>
<keyword evidence="2" id="KW-0808">Transferase</keyword>
<dbReference type="AlphaFoldDB" id="A0A2Z5ZJ61"/>
<gene>
    <name evidence="5" type="ORF">AcetOrient_orf03305</name>
</gene>
<dbReference type="GO" id="GO:0016301">
    <property type="term" value="F:kinase activity"/>
    <property type="evidence" value="ECO:0007669"/>
    <property type="project" value="UniProtKB-KW"/>
</dbReference>
<dbReference type="Pfam" id="PF00294">
    <property type="entry name" value="PfkB"/>
    <property type="match status" value="1"/>
</dbReference>
<dbReference type="Proteomes" id="UP000270034">
    <property type="component" value="Chromosome"/>
</dbReference>
<organism evidence="5 6">
    <name type="scientific">Acetobacter orientalis</name>
    <dbReference type="NCBI Taxonomy" id="146474"/>
    <lineage>
        <taxon>Bacteria</taxon>
        <taxon>Pseudomonadati</taxon>
        <taxon>Pseudomonadota</taxon>
        <taxon>Alphaproteobacteria</taxon>
        <taxon>Acetobacterales</taxon>
        <taxon>Acetobacteraceae</taxon>
        <taxon>Acetobacter</taxon>
    </lineage>
</organism>
<dbReference type="InterPro" id="IPR011611">
    <property type="entry name" value="PfkB_dom"/>
</dbReference>
<dbReference type="InterPro" id="IPR052700">
    <property type="entry name" value="Carb_kinase_PfkB-like"/>
</dbReference>
<dbReference type="CDD" id="cd01168">
    <property type="entry name" value="adenosine_kinase"/>
    <property type="match status" value="1"/>
</dbReference>
<dbReference type="PANTHER" id="PTHR43320">
    <property type="entry name" value="SUGAR KINASE"/>
    <property type="match status" value="1"/>
</dbReference>
<dbReference type="PANTHER" id="PTHR43320:SF3">
    <property type="entry name" value="CARBOHYDRATE KINASE PFKB DOMAIN-CONTAINING PROTEIN"/>
    <property type="match status" value="1"/>
</dbReference>
<dbReference type="InterPro" id="IPR002173">
    <property type="entry name" value="Carboh/pur_kinase_PfkB_CS"/>
</dbReference>
<evidence type="ECO:0000256" key="1">
    <source>
        <dbReference type="ARBA" id="ARBA00010688"/>
    </source>
</evidence>